<keyword evidence="3" id="KW-1185">Reference proteome</keyword>
<dbReference type="Proteomes" id="UP000315395">
    <property type="component" value="Chromosome"/>
</dbReference>
<protein>
    <submittedName>
        <fullName evidence="2">Zinc ribbon domain-containing protein</fullName>
    </submittedName>
</protein>
<dbReference type="EMBL" id="CP041616">
    <property type="protein sequence ID" value="QDO90014.1"/>
    <property type="molecule type" value="Genomic_DNA"/>
</dbReference>
<feature type="compositionally biased region" description="Basic and acidic residues" evidence="1">
    <location>
        <begin position="35"/>
        <end position="51"/>
    </location>
</feature>
<dbReference type="RefSeq" id="WP_143784731.1">
    <property type="nucleotide sequence ID" value="NZ_CP041616.1"/>
</dbReference>
<accession>A0A516GER2</accession>
<gene>
    <name evidence="2" type="ORF">FNH13_18190</name>
</gene>
<sequence>MNDVCTGCGEPNPPGTQFCLFCGIYLGWDDGPDAPEGRQPVRESAPVRDEGDITAPLSDPTAPLPTAPVPGAGGRQGSAADVSAAGPRGEGRLSAVAPDPPLAATNGACPSCGRPNGAERRFCGHCGQVLAAGAPARRQEPRRRSWWQRMLRSDTRQARQAYRRSLPPLYRWRRVGVTALVAVVVFGGLAAVGRNPAGWTIDRWYDVTNRLDPIRDVSAQAVPEESVVGDHHPNGLLDADALTAWVTGWTPPQTRPACGEGRGGRVVLTFPATRVRELRVATGVTDASERPLQHIPTQLDVQLPDGSCQVVQLTRTPDPQEVPFDTGVPVGRLTISIGEAHTGDDERVQDVAGLSQLTLLARPSR</sequence>
<evidence type="ECO:0000313" key="3">
    <source>
        <dbReference type="Proteomes" id="UP000315395"/>
    </source>
</evidence>
<evidence type="ECO:0000313" key="2">
    <source>
        <dbReference type="EMBL" id="QDO90014.1"/>
    </source>
</evidence>
<name>A0A516GER2_9MICO</name>
<dbReference type="OrthoDB" id="4592765at2"/>
<dbReference type="AlphaFoldDB" id="A0A516GER2"/>
<feature type="region of interest" description="Disordered" evidence="1">
    <location>
        <begin position="33"/>
        <end position="99"/>
    </location>
</feature>
<evidence type="ECO:0000256" key="1">
    <source>
        <dbReference type="SAM" id="MobiDB-lite"/>
    </source>
</evidence>
<dbReference type="KEGG" id="orz:FNH13_18190"/>
<organism evidence="2 3">
    <name type="scientific">Ornithinimicrobium ciconiae</name>
    <dbReference type="NCBI Taxonomy" id="2594265"/>
    <lineage>
        <taxon>Bacteria</taxon>
        <taxon>Bacillati</taxon>
        <taxon>Actinomycetota</taxon>
        <taxon>Actinomycetes</taxon>
        <taxon>Micrococcales</taxon>
        <taxon>Ornithinimicrobiaceae</taxon>
        <taxon>Ornithinimicrobium</taxon>
    </lineage>
</organism>
<proteinExistence type="predicted"/>
<reference evidence="2 3" key="1">
    <citation type="submission" date="2019-07" db="EMBL/GenBank/DDBJ databases">
        <title>complete genome sequencing of Ornithinimicrobium sp. H23M54.</title>
        <authorList>
            <person name="Bae J.-W."/>
            <person name="Lee S.-Y."/>
        </authorList>
    </citation>
    <scope>NUCLEOTIDE SEQUENCE [LARGE SCALE GENOMIC DNA]</scope>
    <source>
        <strain evidence="2 3">H23M54</strain>
    </source>
</reference>